<feature type="chain" id="PRO_5006433811" evidence="1">
    <location>
        <begin position="19"/>
        <end position="275"/>
    </location>
</feature>
<proteinExistence type="predicted"/>
<dbReference type="EMBL" id="LJYF01000031">
    <property type="protein sequence ID" value="KRP92600.1"/>
    <property type="molecule type" value="Genomic_DNA"/>
</dbReference>
<evidence type="ECO:0000256" key="1">
    <source>
        <dbReference type="SAM" id="SignalP"/>
    </source>
</evidence>
<dbReference type="AlphaFoldDB" id="A0A0R3C4A3"/>
<evidence type="ECO:0000313" key="3">
    <source>
        <dbReference type="Proteomes" id="UP000051380"/>
    </source>
</evidence>
<dbReference type="Proteomes" id="UP000051380">
    <property type="component" value="Unassembled WGS sequence"/>
</dbReference>
<feature type="signal peptide" evidence="1">
    <location>
        <begin position="1"/>
        <end position="18"/>
    </location>
</feature>
<sequence>MRLLALLCLLVLAAPAGAAAPEQHYLDLRDRYIAKFSNAKESDEIYKQHDAALKELAGVLRGLIGPVAIKGLPAEGKSNVDTLFKDDIGFGHLDGLSFASKGDKMQAVVTTTGLLKHWLGEHREDGMPQESGAASKSDRFYYYAIQDAAFAIYAELPITKPVKASVAAAVLGVRGNGGLKGPPDEIDVVAIQGDKVYFLAAREAVKTAPIPTCEKVWKQMMAKPVDKKDPRGEMAREDKAMTAFTACFAKEAPSQSWYAAAVKKAQSQLDRLPLP</sequence>
<evidence type="ECO:0000313" key="2">
    <source>
        <dbReference type="EMBL" id="KRP92600.1"/>
    </source>
</evidence>
<comment type="caution">
    <text evidence="2">The sequence shown here is derived from an EMBL/GenBank/DDBJ whole genome shotgun (WGS) entry which is preliminary data.</text>
</comment>
<reference evidence="2 3" key="1">
    <citation type="submission" date="2015-09" db="EMBL/GenBank/DDBJ databases">
        <title>Draft Genome Sequence of the Strain BR 3267 (Bradyrhizobium yuanmingense) recommended as inoculant for cowpea in Brazil.</title>
        <authorList>
            <person name="Simoes-Araujo J.L."/>
            <person name="Zilli J.E."/>
        </authorList>
    </citation>
    <scope>NUCLEOTIDE SEQUENCE [LARGE SCALE GENOMIC DNA]</scope>
    <source>
        <strain evidence="2 3">BR3267</strain>
    </source>
</reference>
<dbReference type="OrthoDB" id="1438074at2"/>
<protein>
    <submittedName>
        <fullName evidence="2">Uncharacterized protein</fullName>
    </submittedName>
</protein>
<name>A0A0R3C4A3_9BRAD</name>
<accession>A0A0R3C4A3</accession>
<gene>
    <name evidence="2" type="ORF">AOQ72_31165</name>
</gene>
<dbReference type="STRING" id="108015.GA0061099_1005149"/>
<dbReference type="RefSeq" id="WP_057029194.1">
    <property type="nucleotide sequence ID" value="NZ_LJYF01000031.1"/>
</dbReference>
<organism evidence="2 3">
    <name type="scientific">Bradyrhizobium yuanmingense</name>
    <dbReference type="NCBI Taxonomy" id="108015"/>
    <lineage>
        <taxon>Bacteria</taxon>
        <taxon>Pseudomonadati</taxon>
        <taxon>Pseudomonadota</taxon>
        <taxon>Alphaproteobacteria</taxon>
        <taxon>Hyphomicrobiales</taxon>
        <taxon>Nitrobacteraceae</taxon>
        <taxon>Bradyrhizobium</taxon>
    </lineage>
</organism>
<keyword evidence="1" id="KW-0732">Signal</keyword>